<keyword evidence="8" id="KW-1185">Reference proteome</keyword>
<proteinExistence type="predicted"/>
<dbReference type="GO" id="GO:0009247">
    <property type="term" value="P:glycolipid biosynthetic process"/>
    <property type="evidence" value="ECO:0007669"/>
    <property type="project" value="UniProtKB-ARBA"/>
</dbReference>
<accession>A0A517SZH6</accession>
<evidence type="ECO:0000313" key="8">
    <source>
        <dbReference type="Proteomes" id="UP000315003"/>
    </source>
</evidence>
<evidence type="ECO:0000256" key="4">
    <source>
        <dbReference type="ARBA" id="ARBA00022679"/>
    </source>
</evidence>
<keyword evidence="2" id="KW-1003">Cell membrane</keyword>
<evidence type="ECO:0000256" key="5">
    <source>
        <dbReference type="ARBA" id="ARBA00023136"/>
    </source>
</evidence>
<dbReference type="RefSeq" id="WP_145275707.1">
    <property type="nucleotide sequence ID" value="NZ_CP036272.1"/>
</dbReference>
<dbReference type="InterPro" id="IPR004960">
    <property type="entry name" value="LipA_acyltrans"/>
</dbReference>
<dbReference type="AlphaFoldDB" id="A0A517SZH6"/>
<dbReference type="Pfam" id="PF03279">
    <property type="entry name" value="Lip_A_acyltrans"/>
    <property type="match status" value="1"/>
</dbReference>
<keyword evidence="4 7" id="KW-0808">Transferase</keyword>
<name>A0A517SZH6_9BACT</name>
<evidence type="ECO:0000256" key="1">
    <source>
        <dbReference type="ARBA" id="ARBA00004533"/>
    </source>
</evidence>
<gene>
    <name evidence="7" type="ORF">SV7mr_40920</name>
</gene>
<evidence type="ECO:0000256" key="2">
    <source>
        <dbReference type="ARBA" id="ARBA00022475"/>
    </source>
</evidence>
<keyword evidence="6 7" id="KW-0012">Acyltransferase</keyword>
<evidence type="ECO:0000256" key="6">
    <source>
        <dbReference type="ARBA" id="ARBA00023315"/>
    </source>
</evidence>
<keyword evidence="3" id="KW-0997">Cell inner membrane</keyword>
<organism evidence="7 8">
    <name type="scientific">Stieleria bergensis</name>
    <dbReference type="NCBI Taxonomy" id="2528025"/>
    <lineage>
        <taxon>Bacteria</taxon>
        <taxon>Pseudomonadati</taxon>
        <taxon>Planctomycetota</taxon>
        <taxon>Planctomycetia</taxon>
        <taxon>Pirellulales</taxon>
        <taxon>Pirellulaceae</taxon>
        <taxon>Stieleria</taxon>
    </lineage>
</organism>
<dbReference type="CDD" id="cd07984">
    <property type="entry name" value="LPLAT_LABLAT-like"/>
    <property type="match status" value="1"/>
</dbReference>
<comment type="subcellular location">
    <subcellularLocation>
        <location evidence="1">Cell inner membrane</location>
    </subcellularLocation>
</comment>
<evidence type="ECO:0000313" key="7">
    <source>
        <dbReference type="EMBL" id="QDT61555.1"/>
    </source>
</evidence>
<dbReference type="PANTHER" id="PTHR30606">
    <property type="entry name" value="LIPID A BIOSYNTHESIS LAUROYL ACYLTRANSFERASE"/>
    <property type="match status" value="1"/>
</dbReference>
<dbReference type="PANTHER" id="PTHR30606:SF10">
    <property type="entry name" value="PHOSPHATIDYLINOSITOL MANNOSIDE ACYLTRANSFERASE"/>
    <property type="match status" value="1"/>
</dbReference>
<sequence length="370" mass="41890">MTTATTPVSLADHQPPPVDPVSLRKALYQCELKPAETGWAAWRERPTGQAIDLLLYVIARLFICVIQILPYDAVDSIARRLARLFALRLKIRSQTTQENLTAVMPAASAQQKQNLEVAMWHSLIMMMCEIAWAPRRLHLTNWHKHITFVNNQHVMTRYLSGRPVVLVSGHFGNFEISNYLTSLMGIHTVTIARRLDNPYLHDWMLRFRGANGQIMVDKQGCAAFIDQHMLNAGKLAILADQHAGEKGHWTNFLGVPASCHKALALFSLTAKAPMLVGYARRIGTRPMQFETGCLGVADPLNPTHESCQSVANLTDWYNRTLARVIGEAPEQYWWLHRRWRPPPPRAVKRLEKARQKKLEQAQVISDEAAT</sequence>
<dbReference type="OrthoDB" id="9801955at2"/>
<dbReference type="GO" id="GO:0016746">
    <property type="term" value="F:acyltransferase activity"/>
    <property type="evidence" value="ECO:0007669"/>
    <property type="project" value="UniProtKB-KW"/>
</dbReference>
<dbReference type="Proteomes" id="UP000315003">
    <property type="component" value="Chromosome"/>
</dbReference>
<protein>
    <submittedName>
        <fullName evidence="7">Lipid A biosynthesis lauroyl acyltransferase</fullName>
    </submittedName>
</protein>
<keyword evidence="5" id="KW-0472">Membrane</keyword>
<dbReference type="GO" id="GO:0005886">
    <property type="term" value="C:plasma membrane"/>
    <property type="evidence" value="ECO:0007669"/>
    <property type="project" value="UniProtKB-SubCell"/>
</dbReference>
<dbReference type="EMBL" id="CP036272">
    <property type="protein sequence ID" value="QDT61555.1"/>
    <property type="molecule type" value="Genomic_DNA"/>
</dbReference>
<evidence type="ECO:0000256" key="3">
    <source>
        <dbReference type="ARBA" id="ARBA00022519"/>
    </source>
</evidence>
<reference evidence="7 8" key="1">
    <citation type="submission" date="2019-02" db="EMBL/GenBank/DDBJ databases">
        <title>Deep-cultivation of Planctomycetes and their phenomic and genomic characterization uncovers novel biology.</title>
        <authorList>
            <person name="Wiegand S."/>
            <person name="Jogler M."/>
            <person name="Boedeker C."/>
            <person name="Pinto D."/>
            <person name="Vollmers J."/>
            <person name="Rivas-Marin E."/>
            <person name="Kohn T."/>
            <person name="Peeters S.H."/>
            <person name="Heuer A."/>
            <person name="Rast P."/>
            <person name="Oberbeckmann S."/>
            <person name="Bunk B."/>
            <person name="Jeske O."/>
            <person name="Meyerdierks A."/>
            <person name="Storesund J.E."/>
            <person name="Kallscheuer N."/>
            <person name="Luecker S."/>
            <person name="Lage O.M."/>
            <person name="Pohl T."/>
            <person name="Merkel B.J."/>
            <person name="Hornburger P."/>
            <person name="Mueller R.-W."/>
            <person name="Bruemmer F."/>
            <person name="Labrenz M."/>
            <person name="Spormann A.M."/>
            <person name="Op den Camp H."/>
            <person name="Overmann J."/>
            <person name="Amann R."/>
            <person name="Jetten M.S.M."/>
            <person name="Mascher T."/>
            <person name="Medema M.H."/>
            <person name="Devos D.P."/>
            <person name="Kaster A.-K."/>
            <person name="Ovreas L."/>
            <person name="Rohde M."/>
            <person name="Galperin M.Y."/>
            <person name="Jogler C."/>
        </authorList>
    </citation>
    <scope>NUCLEOTIDE SEQUENCE [LARGE SCALE GENOMIC DNA]</scope>
    <source>
        <strain evidence="7 8">SV_7m_r</strain>
    </source>
</reference>